<protein>
    <submittedName>
        <fullName evidence="4">Transglutaminase</fullName>
    </submittedName>
</protein>
<dbReference type="InterPro" id="IPR052901">
    <property type="entry name" value="Bact_TGase-like"/>
</dbReference>
<dbReference type="InterPro" id="IPR021878">
    <property type="entry name" value="TgpA_N"/>
</dbReference>
<feature type="transmembrane region" description="Helical" evidence="2">
    <location>
        <begin position="627"/>
        <end position="649"/>
    </location>
</feature>
<dbReference type="Gene3D" id="3.10.620.30">
    <property type="match status" value="1"/>
</dbReference>
<comment type="caution">
    <text evidence="4">The sequence shown here is derived from an EMBL/GenBank/DDBJ whole genome shotgun (WGS) entry which is preliminary data.</text>
</comment>
<proteinExistence type="predicted"/>
<keyword evidence="5" id="KW-1185">Reference proteome</keyword>
<dbReference type="OrthoDB" id="9804023at2"/>
<organism evidence="4 5">
    <name type="scientific">Actinomadura craniellae</name>
    <dbReference type="NCBI Taxonomy" id="2231787"/>
    <lineage>
        <taxon>Bacteria</taxon>
        <taxon>Bacillati</taxon>
        <taxon>Actinomycetota</taxon>
        <taxon>Actinomycetes</taxon>
        <taxon>Streptosporangiales</taxon>
        <taxon>Thermomonosporaceae</taxon>
        <taxon>Actinomadura</taxon>
    </lineage>
</organism>
<dbReference type="Proteomes" id="UP000251891">
    <property type="component" value="Unassembled WGS sequence"/>
</dbReference>
<dbReference type="SMART" id="SM00460">
    <property type="entry name" value="TGc"/>
    <property type="match status" value="1"/>
</dbReference>
<name>A0A365HBR2_9ACTN</name>
<feature type="transmembrane region" description="Helical" evidence="2">
    <location>
        <begin position="29"/>
        <end position="47"/>
    </location>
</feature>
<dbReference type="InterPro" id="IPR025403">
    <property type="entry name" value="TgpA-like_C"/>
</dbReference>
<gene>
    <name evidence="4" type="ORF">DPM19_06655</name>
</gene>
<dbReference type="EMBL" id="QLYX01000002">
    <property type="protein sequence ID" value="RAY16537.1"/>
    <property type="molecule type" value="Genomic_DNA"/>
</dbReference>
<feature type="transmembrane region" description="Helical" evidence="2">
    <location>
        <begin position="54"/>
        <end position="75"/>
    </location>
</feature>
<feature type="region of interest" description="Disordered" evidence="1">
    <location>
        <begin position="553"/>
        <end position="620"/>
    </location>
</feature>
<feature type="compositionally biased region" description="Low complexity" evidence="1">
    <location>
        <begin position="561"/>
        <end position="581"/>
    </location>
</feature>
<keyword evidence="2" id="KW-0472">Membrane</keyword>
<dbReference type="Pfam" id="PF11992">
    <property type="entry name" value="TgpA_N"/>
    <property type="match status" value="1"/>
</dbReference>
<dbReference type="Pfam" id="PF13559">
    <property type="entry name" value="DUF4129"/>
    <property type="match status" value="1"/>
</dbReference>
<feature type="compositionally biased region" description="Low complexity" evidence="1">
    <location>
        <begin position="611"/>
        <end position="620"/>
    </location>
</feature>
<dbReference type="RefSeq" id="WP_111863876.1">
    <property type="nucleotide sequence ID" value="NZ_QLYX01000002.1"/>
</dbReference>
<feature type="domain" description="Transglutaminase-like" evidence="3">
    <location>
        <begin position="484"/>
        <end position="554"/>
    </location>
</feature>
<dbReference type="InterPro" id="IPR002931">
    <property type="entry name" value="Transglutaminase-like"/>
</dbReference>
<sequence length="799" mass="84922">MRVKLACVAAAATLLCSVGLYPLFEGQGWFWSGLGAVVTVAATGLVTRRFRLPAAFDLLAGLAALHLYLTARFAAGEAFLGVVPTPSSLYALAELVETGWAEANKYAAPVPLVPGLSLLVTAGVGAVALMVDLLAVRLRRAAPAGLPLLAMYSVPAAVREESLGWPAFALGAGGFLALLLADSREQVGGWGRPVPSRFRMGATTGERLDSSALAVTGRRLGGVAIVVAVLVPMIVPGIQRDGMFGLGGDDGGGGAQTVTTPDPLVSLKRELVEQDDAVVLTYRTDDPEVAAGGRPEYLRLYALDRFDGDRWTYSELRSSATDRVRDRPLPPAPGLTSVGFRRVRTSIGIEDRVRNMTFLPVPYAPTSVDIRGDWRADAASLMVYSLRHSAGGRNYRVESTRAMPTAQQLAVGEPAPMEISRRYTRVPPNIPEAVRREARSIVGDATSAYEQAVRLQTWFTRTGGFVYDLNAPPPKHGADLVDFLLESKRGYCEQFAASMALLARILNIPARVALGYTPGTQGSDGIWTVRSRDAHAWPELYFQGAGWVRFEPTPSGVAGQGSASPPAYSEPAPAEGEPAPGDTAVPTPAATDGAQPSTAPNDPRQNRPDDPGAAGDLGSGADSGLPVAPLLAGLLVLALLITPMAGRAVTRRRRWAVRSPSPTEGAHAAWAELRADAVDHGLIWRASESPRATARRLTGQLALEPEAAEAMGRLALAEERARYAPTPAAADTLRADVATVRAAFASSVGRATRWRARLLPPSTVTALRSSAGRLLVVLDRLDATRLDRDALLRVLRRRR</sequence>
<dbReference type="AlphaFoldDB" id="A0A365HBR2"/>
<evidence type="ECO:0000313" key="5">
    <source>
        <dbReference type="Proteomes" id="UP000251891"/>
    </source>
</evidence>
<dbReference type="SUPFAM" id="SSF54001">
    <property type="entry name" value="Cysteine proteinases"/>
    <property type="match status" value="1"/>
</dbReference>
<dbReference type="PANTHER" id="PTHR42736">
    <property type="entry name" value="PROTEIN-GLUTAMINE GAMMA-GLUTAMYLTRANSFERASE"/>
    <property type="match status" value="1"/>
</dbReference>
<feature type="transmembrane region" description="Helical" evidence="2">
    <location>
        <begin position="112"/>
        <end position="134"/>
    </location>
</feature>
<dbReference type="Pfam" id="PF01841">
    <property type="entry name" value="Transglut_core"/>
    <property type="match status" value="1"/>
</dbReference>
<feature type="transmembrane region" description="Helical" evidence="2">
    <location>
        <begin position="220"/>
        <end position="238"/>
    </location>
</feature>
<evidence type="ECO:0000259" key="3">
    <source>
        <dbReference type="SMART" id="SM00460"/>
    </source>
</evidence>
<evidence type="ECO:0000256" key="2">
    <source>
        <dbReference type="SAM" id="Phobius"/>
    </source>
</evidence>
<dbReference type="InterPro" id="IPR038765">
    <property type="entry name" value="Papain-like_cys_pep_sf"/>
</dbReference>
<accession>A0A365HBR2</accession>
<keyword evidence="2" id="KW-0812">Transmembrane</keyword>
<dbReference type="PANTHER" id="PTHR42736:SF1">
    <property type="entry name" value="PROTEIN-GLUTAMINE GAMMA-GLUTAMYLTRANSFERASE"/>
    <property type="match status" value="1"/>
</dbReference>
<evidence type="ECO:0000256" key="1">
    <source>
        <dbReference type="SAM" id="MobiDB-lite"/>
    </source>
</evidence>
<evidence type="ECO:0000313" key="4">
    <source>
        <dbReference type="EMBL" id="RAY16537.1"/>
    </source>
</evidence>
<keyword evidence="2" id="KW-1133">Transmembrane helix</keyword>
<reference evidence="4 5" key="1">
    <citation type="submission" date="2018-06" db="EMBL/GenBank/DDBJ databases">
        <title>Actinomadura craniellae sp. nov. isolated from marine sponge Craniella sp.</title>
        <authorList>
            <person name="Li L."/>
            <person name="Xu Q.H."/>
            <person name="Lin H.W."/>
            <person name="Lu Y.H."/>
        </authorList>
    </citation>
    <scope>NUCLEOTIDE SEQUENCE [LARGE SCALE GENOMIC DNA]</scope>
    <source>
        <strain evidence="4 5">LHW63021</strain>
    </source>
</reference>